<dbReference type="NCBIfam" id="NF005681">
    <property type="entry name" value="PRK07478.1"/>
    <property type="match status" value="1"/>
</dbReference>
<evidence type="ECO:0000256" key="2">
    <source>
        <dbReference type="ARBA" id="ARBA00023002"/>
    </source>
</evidence>
<keyword evidence="2" id="KW-0560">Oxidoreductase</keyword>
<dbReference type="InterPro" id="IPR002347">
    <property type="entry name" value="SDR_fam"/>
</dbReference>
<feature type="domain" description="Ketoreductase" evidence="3">
    <location>
        <begin position="7"/>
        <end position="206"/>
    </location>
</feature>
<name>A0ABZ2D856_9SPHN</name>
<sequence length="254" mass="25648">MSLLADKTIIVTGASSGIGRAAARLFAAQGARLVLVARRAEMLDEVANEIARRGREAISCPGDVTAAECHARAVEAALERYGRLDGAFNNAGIVGAMKPLAELAESEWNETVAVNLTAAFLAARAQVPALLAGGGGSLVFTSTFVGSSVGMPGMGAYGSAKAGLGGLVKSITADYGHRAIRANALMAGGTDTPAAGTDEARAWAAGLHPVRRIAQPEEIANAALFLLSDLSSFVVGSALWADGGNSATKVQAGG</sequence>
<dbReference type="PANTHER" id="PTHR43669:SF3">
    <property type="entry name" value="ALCOHOL DEHYDROGENASE, PUTATIVE (AFU_ORTHOLOGUE AFUA_3G03445)-RELATED"/>
    <property type="match status" value="1"/>
</dbReference>
<evidence type="ECO:0000313" key="4">
    <source>
        <dbReference type="EMBL" id="WWA46530.1"/>
    </source>
</evidence>
<reference evidence="4 5" key="1">
    <citation type="submission" date="2024-02" db="EMBL/GenBank/DDBJ databases">
        <title>The whole genome sequence of five bacterial samples isolated from Abu Dhabi Sabkha-shore region.</title>
        <authorList>
            <person name="Sudalaimuthuasari N."/>
            <person name="Sarfraz B."/>
            <person name="Tuyisabe J.D."/>
            <person name="Mugisha Ntwali L.D.M."/>
            <person name="Ali A.I.A.A."/>
            <person name="Almansoori S.Z.A."/>
            <person name="Alajami H.S.A."/>
            <person name="Almeqbaali A.A.S."/>
            <person name="Kundu B."/>
            <person name="Saeed E.E."/>
            <person name="Sukumarinath V."/>
            <person name="Mishra A.K."/>
            <person name="Hazzouri K.M."/>
            <person name="Almaskari R."/>
            <person name="Sharma A.K."/>
            <person name="Amiri K.M.A."/>
        </authorList>
    </citation>
    <scope>NUCLEOTIDE SEQUENCE [LARGE SCALE GENOMIC DNA]</scope>
    <source>
        <strain evidence="5">kcgeb_sd</strain>
    </source>
</reference>
<evidence type="ECO:0000259" key="3">
    <source>
        <dbReference type="SMART" id="SM00822"/>
    </source>
</evidence>
<evidence type="ECO:0000256" key="1">
    <source>
        <dbReference type="ARBA" id="ARBA00006484"/>
    </source>
</evidence>
<accession>A0ABZ2D856</accession>
<dbReference type="SUPFAM" id="SSF51735">
    <property type="entry name" value="NAD(P)-binding Rossmann-fold domains"/>
    <property type="match status" value="1"/>
</dbReference>
<dbReference type="PRINTS" id="PR00081">
    <property type="entry name" value="GDHRDH"/>
</dbReference>
<dbReference type="Pfam" id="PF13561">
    <property type="entry name" value="adh_short_C2"/>
    <property type="match status" value="1"/>
</dbReference>
<dbReference type="Gene3D" id="3.40.50.720">
    <property type="entry name" value="NAD(P)-binding Rossmann-like Domain"/>
    <property type="match status" value="1"/>
</dbReference>
<comment type="similarity">
    <text evidence="1">Belongs to the short-chain dehydrogenases/reductases (SDR) family.</text>
</comment>
<keyword evidence="5" id="KW-1185">Reference proteome</keyword>
<organism evidence="4 5">
    <name type="scientific">Pelagerythrobacter marensis</name>
    <dbReference type="NCBI Taxonomy" id="543877"/>
    <lineage>
        <taxon>Bacteria</taxon>
        <taxon>Pseudomonadati</taxon>
        <taxon>Pseudomonadota</taxon>
        <taxon>Alphaproteobacteria</taxon>
        <taxon>Sphingomonadales</taxon>
        <taxon>Erythrobacteraceae</taxon>
        <taxon>Pelagerythrobacter</taxon>
    </lineage>
</organism>
<proteinExistence type="inferred from homology"/>
<dbReference type="RefSeq" id="WP_338445429.1">
    <property type="nucleotide sequence ID" value="NZ_CP144918.1"/>
</dbReference>
<protein>
    <submittedName>
        <fullName evidence="4">SDR family oxidoreductase</fullName>
    </submittedName>
</protein>
<dbReference type="CDD" id="cd05233">
    <property type="entry name" value="SDR_c"/>
    <property type="match status" value="1"/>
</dbReference>
<dbReference type="InterPro" id="IPR057326">
    <property type="entry name" value="KR_dom"/>
</dbReference>
<dbReference type="Proteomes" id="UP001335183">
    <property type="component" value="Chromosome"/>
</dbReference>
<gene>
    <name evidence="4" type="ORF">V5F89_09590</name>
</gene>
<dbReference type="SMART" id="SM00822">
    <property type="entry name" value="PKS_KR"/>
    <property type="match status" value="1"/>
</dbReference>
<evidence type="ECO:0000313" key="5">
    <source>
        <dbReference type="Proteomes" id="UP001335183"/>
    </source>
</evidence>
<dbReference type="EMBL" id="CP144918">
    <property type="protein sequence ID" value="WWA46530.1"/>
    <property type="molecule type" value="Genomic_DNA"/>
</dbReference>
<dbReference type="PANTHER" id="PTHR43669">
    <property type="entry name" value="5-KETO-D-GLUCONATE 5-REDUCTASE"/>
    <property type="match status" value="1"/>
</dbReference>
<dbReference type="InterPro" id="IPR036291">
    <property type="entry name" value="NAD(P)-bd_dom_sf"/>
</dbReference>